<evidence type="ECO:0000313" key="2">
    <source>
        <dbReference type="EnsemblMetazoa" id="HelroP162969"/>
    </source>
</evidence>
<dbReference type="AlphaFoldDB" id="T1ETG4"/>
<evidence type="ECO:0000313" key="3">
    <source>
        <dbReference type="Proteomes" id="UP000015101"/>
    </source>
</evidence>
<dbReference type="InParanoid" id="T1ETG4"/>
<dbReference type="STRING" id="6412.T1ETG4"/>
<gene>
    <name evidence="2" type="primary">20199864</name>
    <name evidence="1" type="ORF">HELRODRAFT_162969</name>
</gene>
<reference evidence="2" key="3">
    <citation type="submission" date="2015-06" db="UniProtKB">
        <authorList>
            <consortium name="EnsemblMetazoa"/>
        </authorList>
    </citation>
    <scope>IDENTIFICATION</scope>
</reference>
<accession>T1ETG4</accession>
<dbReference type="InterPro" id="IPR036691">
    <property type="entry name" value="Endo/exonu/phosph_ase_sf"/>
</dbReference>
<sequence>MVREKLVEKVLEVRRKSNGVIVVVMVFGKVRVKVISGYAPQQSRKEKEKDGFYDYVSDEIGQAGLDEFVVLMGDLNGHVGADTDGYECAHGEWGYGIWNEEGRRVLELANAHSMVVGNTWFTREPAQLITYRSGEHRSMIDSILIRAKHKKYVRNVKAISVEVRTCGVGFAICSTIFKKSFQTFHALKTLRSHGLRGIKLFDITESLIISRIKYAAPSRSGFAKQQQLQQLQSLIKKLIRFSYLPASYPTVTQIFNTLDTRLFKKVENNNTTSSILYYHQLKLQHTTFVSANITIKSPPNLHIRKRPSSQDTSSIFTIKLYHSHN</sequence>
<dbReference type="eggNOG" id="ENOG502S0A1">
    <property type="taxonomic scope" value="Eukaryota"/>
</dbReference>
<dbReference type="CTD" id="20199864"/>
<dbReference type="RefSeq" id="XP_009023261.1">
    <property type="nucleotide sequence ID" value="XM_009025013.1"/>
</dbReference>
<dbReference type="KEGG" id="hro:HELRODRAFT_162969"/>
<dbReference type="Proteomes" id="UP000015101">
    <property type="component" value="Unassembled WGS sequence"/>
</dbReference>
<dbReference type="PANTHER" id="PTHR23227:SF83">
    <property type="entry name" value="ENDONUCLEASE_EXONUCLEASE_PHOSPHATASE DOMAIN-CONTAINING PROTEIN"/>
    <property type="match status" value="1"/>
</dbReference>
<dbReference type="SUPFAM" id="SSF56219">
    <property type="entry name" value="DNase I-like"/>
    <property type="match status" value="1"/>
</dbReference>
<evidence type="ECO:0000313" key="1">
    <source>
        <dbReference type="EMBL" id="ESN99421.1"/>
    </source>
</evidence>
<dbReference type="InterPro" id="IPR027124">
    <property type="entry name" value="Swc5/CFDP1/2"/>
</dbReference>
<reference evidence="1 3" key="2">
    <citation type="journal article" date="2013" name="Nature">
        <title>Insights into bilaterian evolution from three spiralian genomes.</title>
        <authorList>
            <person name="Simakov O."/>
            <person name="Marletaz F."/>
            <person name="Cho S.J."/>
            <person name="Edsinger-Gonzales E."/>
            <person name="Havlak P."/>
            <person name="Hellsten U."/>
            <person name="Kuo D.H."/>
            <person name="Larsson T."/>
            <person name="Lv J."/>
            <person name="Arendt D."/>
            <person name="Savage R."/>
            <person name="Osoegawa K."/>
            <person name="de Jong P."/>
            <person name="Grimwood J."/>
            <person name="Chapman J.A."/>
            <person name="Shapiro H."/>
            <person name="Aerts A."/>
            <person name="Otillar R.P."/>
            <person name="Terry A.Y."/>
            <person name="Boore J.L."/>
            <person name="Grigoriev I.V."/>
            <person name="Lindberg D.R."/>
            <person name="Seaver E.C."/>
            <person name="Weisblat D.A."/>
            <person name="Putnam N.H."/>
            <person name="Rokhsar D.S."/>
        </authorList>
    </citation>
    <scope>NUCLEOTIDE SEQUENCE</scope>
</reference>
<proteinExistence type="predicted"/>
<dbReference type="GeneID" id="20199864"/>
<keyword evidence="3" id="KW-1185">Reference proteome</keyword>
<dbReference type="EnsemblMetazoa" id="HelroT162969">
    <property type="protein sequence ID" value="HelroP162969"/>
    <property type="gene ID" value="HelroG162969"/>
</dbReference>
<dbReference type="EMBL" id="KB097143">
    <property type="protein sequence ID" value="ESN99421.1"/>
    <property type="molecule type" value="Genomic_DNA"/>
</dbReference>
<organism evidence="2 3">
    <name type="scientific">Helobdella robusta</name>
    <name type="common">Californian leech</name>
    <dbReference type="NCBI Taxonomy" id="6412"/>
    <lineage>
        <taxon>Eukaryota</taxon>
        <taxon>Metazoa</taxon>
        <taxon>Spiralia</taxon>
        <taxon>Lophotrochozoa</taxon>
        <taxon>Annelida</taxon>
        <taxon>Clitellata</taxon>
        <taxon>Hirudinea</taxon>
        <taxon>Rhynchobdellida</taxon>
        <taxon>Glossiphoniidae</taxon>
        <taxon>Helobdella</taxon>
    </lineage>
</organism>
<protein>
    <recommendedName>
        <fullName evidence="4">Endonuclease/exonuclease/phosphatase domain-containing protein</fullName>
    </recommendedName>
</protein>
<dbReference type="OrthoDB" id="410104at2759"/>
<evidence type="ECO:0008006" key="4">
    <source>
        <dbReference type="Google" id="ProtNLM"/>
    </source>
</evidence>
<dbReference type="HOGENOM" id="CLU_856004_0_0_1"/>
<dbReference type="Gene3D" id="3.60.10.10">
    <property type="entry name" value="Endonuclease/exonuclease/phosphatase"/>
    <property type="match status" value="1"/>
</dbReference>
<name>T1ETG4_HELRO</name>
<reference evidence="3" key="1">
    <citation type="submission" date="2012-12" db="EMBL/GenBank/DDBJ databases">
        <authorList>
            <person name="Hellsten U."/>
            <person name="Grimwood J."/>
            <person name="Chapman J.A."/>
            <person name="Shapiro H."/>
            <person name="Aerts A."/>
            <person name="Otillar R.P."/>
            <person name="Terry A.Y."/>
            <person name="Boore J.L."/>
            <person name="Simakov O."/>
            <person name="Marletaz F."/>
            <person name="Cho S.-J."/>
            <person name="Edsinger-Gonzales E."/>
            <person name="Havlak P."/>
            <person name="Kuo D.-H."/>
            <person name="Larsson T."/>
            <person name="Lv J."/>
            <person name="Arendt D."/>
            <person name="Savage R."/>
            <person name="Osoegawa K."/>
            <person name="de Jong P."/>
            <person name="Lindberg D.R."/>
            <person name="Seaver E.C."/>
            <person name="Weisblat D.A."/>
            <person name="Putnam N.H."/>
            <person name="Grigoriev I.V."/>
            <person name="Rokhsar D.S."/>
        </authorList>
    </citation>
    <scope>NUCLEOTIDE SEQUENCE</scope>
</reference>
<dbReference type="PANTHER" id="PTHR23227">
    <property type="entry name" value="BUCENTAUR RELATED"/>
    <property type="match status" value="1"/>
</dbReference>
<dbReference type="EMBL" id="AMQM01001242">
    <property type="status" value="NOT_ANNOTATED_CDS"/>
    <property type="molecule type" value="Genomic_DNA"/>
</dbReference>